<comment type="caution">
    <text evidence="4">Lacks conserved residue(s) required for the propagation of feature annotation.</text>
</comment>
<reference evidence="5" key="2">
    <citation type="submission" date="2020-09" db="EMBL/GenBank/DDBJ databases">
        <authorList>
            <person name="Sun Q."/>
            <person name="Kim S."/>
        </authorList>
    </citation>
    <scope>NUCLEOTIDE SEQUENCE</scope>
    <source>
        <strain evidence="5">KCTC 32422</strain>
    </source>
</reference>
<evidence type="ECO:0000313" key="6">
    <source>
        <dbReference type="Proteomes" id="UP000634139"/>
    </source>
</evidence>
<evidence type="ECO:0000313" key="5">
    <source>
        <dbReference type="EMBL" id="GGZ86229.1"/>
    </source>
</evidence>
<keyword evidence="4" id="KW-0963">Cytoplasm</keyword>
<protein>
    <recommendedName>
        <fullName evidence="4">Nucleoside triphosphate pyrophosphatase</fullName>
        <ecNumber evidence="4">3.6.1.9</ecNumber>
    </recommendedName>
    <alternativeName>
        <fullName evidence="4">Nucleotide pyrophosphatase</fullName>
        <shortName evidence="4">Nucleotide PPase</shortName>
    </alternativeName>
</protein>
<dbReference type="Proteomes" id="UP000634139">
    <property type="component" value="Unassembled WGS sequence"/>
</dbReference>
<feature type="active site" description="Proton acceptor" evidence="4">
    <location>
        <position position="71"/>
    </location>
</feature>
<sequence>MLVLASQSASRKAMLEAAGVPFTPCPAHVDERGIEAGLAGADPNAIALALAQAKALAVSAQRPGALVLGSDSLVEVAGRRFDKPRSRAEAAEHLRFFSGQAMRLHSAVALARDGAITWQHGECAVLQVRPLSEDFIDGYLTAEWPEVGACVGVFRIEGLGVNLFEAITGSHFTVLGMPLLAVLAALREAGEIPA</sequence>
<dbReference type="SUPFAM" id="SSF52972">
    <property type="entry name" value="ITPase-like"/>
    <property type="match status" value="1"/>
</dbReference>
<dbReference type="CDD" id="cd00555">
    <property type="entry name" value="Maf"/>
    <property type="match status" value="1"/>
</dbReference>
<dbReference type="RefSeq" id="WP_189538459.1">
    <property type="nucleotide sequence ID" value="NZ_BMZD01000001.1"/>
</dbReference>
<name>A0A918R775_9SPHN</name>
<comment type="caution">
    <text evidence="5">The sequence shown here is derived from an EMBL/GenBank/DDBJ whole genome shotgun (WGS) entry which is preliminary data.</text>
</comment>
<accession>A0A918R775</accession>
<dbReference type="GO" id="GO:0005737">
    <property type="term" value="C:cytoplasm"/>
    <property type="evidence" value="ECO:0007669"/>
    <property type="project" value="UniProtKB-SubCell"/>
</dbReference>
<reference evidence="5" key="1">
    <citation type="journal article" date="2014" name="Int. J. Syst. Evol. Microbiol.">
        <title>Complete genome sequence of Corynebacterium casei LMG S-19264T (=DSM 44701T), isolated from a smear-ripened cheese.</title>
        <authorList>
            <consortium name="US DOE Joint Genome Institute (JGI-PGF)"/>
            <person name="Walter F."/>
            <person name="Albersmeier A."/>
            <person name="Kalinowski J."/>
            <person name="Ruckert C."/>
        </authorList>
    </citation>
    <scope>NUCLEOTIDE SEQUENCE</scope>
    <source>
        <strain evidence="5">KCTC 32422</strain>
    </source>
</reference>
<comment type="catalytic activity">
    <reaction evidence="4">
        <text>a 2'-deoxyribonucleoside 5'-triphosphate + H2O = a 2'-deoxyribonucleoside 5'-phosphate + diphosphate + H(+)</text>
        <dbReference type="Rhea" id="RHEA:44644"/>
        <dbReference type="ChEBI" id="CHEBI:15377"/>
        <dbReference type="ChEBI" id="CHEBI:15378"/>
        <dbReference type="ChEBI" id="CHEBI:33019"/>
        <dbReference type="ChEBI" id="CHEBI:61560"/>
        <dbReference type="ChEBI" id="CHEBI:65317"/>
        <dbReference type="EC" id="3.6.1.9"/>
    </reaction>
</comment>
<dbReference type="HAMAP" id="MF_00528">
    <property type="entry name" value="Maf"/>
    <property type="match status" value="1"/>
</dbReference>
<dbReference type="PANTHER" id="PTHR43213:SF5">
    <property type="entry name" value="BIFUNCTIONAL DTTP_UTP PYROPHOSPHATASE_METHYLTRANSFERASE PROTEIN-RELATED"/>
    <property type="match status" value="1"/>
</dbReference>
<proteinExistence type="inferred from homology"/>
<comment type="similarity">
    <text evidence="4">Belongs to the Maf family.</text>
</comment>
<dbReference type="GO" id="GO:0009117">
    <property type="term" value="P:nucleotide metabolic process"/>
    <property type="evidence" value="ECO:0007669"/>
    <property type="project" value="UniProtKB-KW"/>
</dbReference>
<evidence type="ECO:0000256" key="2">
    <source>
        <dbReference type="ARBA" id="ARBA00022801"/>
    </source>
</evidence>
<keyword evidence="2 4" id="KW-0378">Hydrolase</keyword>
<gene>
    <name evidence="5" type="ORF">GCM10011617_00890</name>
</gene>
<dbReference type="AlphaFoldDB" id="A0A918R775"/>
<dbReference type="InterPro" id="IPR003697">
    <property type="entry name" value="Maf-like"/>
</dbReference>
<evidence type="ECO:0000256" key="3">
    <source>
        <dbReference type="ARBA" id="ARBA00023080"/>
    </source>
</evidence>
<dbReference type="GO" id="GO:0047429">
    <property type="term" value="F:nucleoside triphosphate diphosphatase activity"/>
    <property type="evidence" value="ECO:0007669"/>
    <property type="project" value="UniProtKB-EC"/>
</dbReference>
<dbReference type="InterPro" id="IPR029001">
    <property type="entry name" value="ITPase-like_fam"/>
</dbReference>
<dbReference type="EMBL" id="BMZD01000001">
    <property type="protein sequence ID" value="GGZ86229.1"/>
    <property type="molecule type" value="Genomic_DNA"/>
</dbReference>
<comment type="subcellular location">
    <subcellularLocation>
        <location evidence="4">Cytoplasm</location>
    </subcellularLocation>
</comment>
<dbReference type="PANTHER" id="PTHR43213">
    <property type="entry name" value="BIFUNCTIONAL DTTP/UTP PYROPHOSPHATASE/METHYLTRANSFERASE PROTEIN-RELATED"/>
    <property type="match status" value="1"/>
</dbReference>
<comment type="cofactor">
    <cofactor evidence="1 4">
        <name>a divalent metal cation</name>
        <dbReference type="ChEBI" id="CHEBI:60240"/>
    </cofactor>
</comment>
<dbReference type="Gene3D" id="3.90.950.10">
    <property type="match status" value="1"/>
</dbReference>
<comment type="function">
    <text evidence="4">Nucleoside triphosphate pyrophosphatase. May have a dual role in cell division arrest and in preventing the incorporation of modified nucleotides into cellular nucleic acids.</text>
</comment>
<dbReference type="PIRSF" id="PIRSF006305">
    <property type="entry name" value="Maf"/>
    <property type="match status" value="1"/>
</dbReference>
<keyword evidence="3 4" id="KW-0546">Nucleotide metabolism</keyword>
<comment type="catalytic activity">
    <reaction evidence="4">
        <text>a ribonucleoside 5'-triphosphate + H2O = a ribonucleoside 5'-phosphate + diphosphate + H(+)</text>
        <dbReference type="Rhea" id="RHEA:23996"/>
        <dbReference type="ChEBI" id="CHEBI:15377"/>
        <dbReference type="ChEBI" id="CHEBI:15378"/>
        <dbReference type="ChEBI" id="CHEBI:33019"/>
        <dbReference type="ChEBI" id="CHEBI:58043"/>
        <dbReference type="ChEBI" id="CHEBI:61557"/>
        <dbReference type="EC" id="3.6.1.9"/>
    </reaction>
</comment>
<keyword evidence="6" id="KW-1185">Reference proteome</keyword>
<evidence type="ECO:0000256" key="4">
    <source>
        <dbReference type="HAMAP-Rule" id="MF_00528"/>
    </source>
</evidence>
<evidence type="ECO:0000256" key="1">
    <source>
        <dbReference type="ARBA" id="ARBA00001968"/>
    </source>
</evidence>
<dbReference type="EC" id="3.6.1.9" evidence="4"/>
<organism evidence="5 6">
    <name type="scientific">Novosphingobium arvoryzae</name>
    <dbReference type="NCBI Taxonomy" id="1256514"/>
    <lineage>
        <taxon>Bacteria</taxon>
        <taxon>Pseudomonadati</taxon>
        <taxon>Pseudomonadota</taxon>
        <taxon>Alphaproteobacteria</taxon>
        <taxon>Sphingomonadales</taxon>
        <taxon>Sphingomonadaceae</taxon>
        <taxon>Novosphingobium</taxon>
    </lineage>
</organism>
<dbReference type="Pfam" id="PF02545">
    <property type="entry name" value="Maf"/>
    <property type="match status" value="1"/>
</dbReference>